<feature type="domain" description="PASTA" evidence="13">
    <location>
        <begin position="546"/>
        <end position="613"/>
    </location>
</feature>
<evidence type="ECO:0000256" key="8">
    <source>
        <dbReference type="ARBA" id="ARBA00047899"/>
    </source>
</evidence>
<dbReference type="Gene3D" id="3.30.200.20">
    <property type="entry name" value="Phosphorylase Kinase, domain 1"/>
    <property type="match status" value="1"/>
</dbReference>
<dbReference type="CDD" id="cd06577">
    <property type="entry name" value="PASTA_pknB"/>
    <property type="match status" value="5"/>
</dbReference>
<dbReference type="PROSITE" id="PS51178">
    <property type="entry name" value="PASTA"/>
    <property type="match status" value="4"/>
</dbReference>
<evidence type="ECO:0000313" key="15">
    <source>
        <dbReference type="Proteomes" id="UP000266975"/>
    </source>
</evidence>
<dbReference type="NCBIfam" id="NF033483">
    <property type="entry name" value="PknB_PASTA_kin"/>
    <property type="match status" value="1"/>
</dbReference>
<dbReference type="SUPFAM" id="SSF56112">
    <property type="entry name" value="Protein kinase-like (PK-like)"/>
    <property type="match status" value="1"/>
</dbReference>
<dbReference type="CDD" id="cd14014">
    <property type="entry name" value="STKc_PknB_like"/>
    <property type="match status" value="1"/>
</dbReference>
<protein>
    <recommendedName>
        <fullName evidence="1">non-specific serine/threonine protein kinase</fullName>
        <ecNumber evidence="1">2.7.11.1</ecNumber>
    </recommendedName>
</protein>
<keyword evidence="4" id="KW-0677">Repeat</keyword>
<keyword evidence="7" id="KW-0067">ATP-binding</keyword>
<evidence type="ECO:0000256" key="10">
    <source>
        <dbReference type="SAM" id="MobiDB-lite"/>
    </source>
</evidence>
<reference evidence="14 15" key="1">
    <citation type="submission" date="2018-02" db="EMBL/GenBank/DDBJ databases">
        <title>Corynebacterium alimpuense sp. nov., a marine obligate actinomycete isolated from sediments of Valparaiso bay, Chile.</title>
        <authorList>
            <person name="Claverias F."/>
            <person name="Gonzales-Siles L."/>
            <person name="Salva-Serra F."/>
            <person name="Inganaes E."/>
            <person name="Molin K."/>
            <person name="Cumsille A."/>
            <person name="Undabarrena A."/>
            <person name="Couve E."/>
            <person name="Moore E.R.B."/>
            <person name="Gomila M."/>
            <person name="Camara B."/>
        </authorList>
    </citation>
    <scope>NUCLEOTIDE SEQUENCE [LARGE SCALE GENOMIC DNA]</scope>
    <source>
        <strain evidence="14 15">CCUG 69366</strain>
    </source>
</reference>
<keyword evidence="2" id="KW-0723">Serine/threonine-protein kinase</keyword>
<keyword evidence="11" id="KW-1133">Transmembrane helix</keyword>
<feature type="domain" description="PASTA" evidence="13">
    <location>
        <begin position="678"/>
        <end position="740"/>
    </location>
</feature>
<evidence type="ECO:0000256" key="6">
    <source>
        <dbReference type="ARBA" id="ARBA00022777"/>
    </source>
</evidence>
<dbReference type="PROSITE" id="PS50011">
    <property type="entry name" value="PROTEIN_KINASE_DOM"/>
    <property type="match status" value="1"/>
</dbReference>
<keyword evidence="5" id="KW-0547">Nucleotide-binding</keyword>
<feature type="transmembrane region" description="Helical" evidence="11">
    <location>
        <begin position="390"/>
        <end position="411"/>
    </location>
</feature>
<dbReference type="Gene3D" id="3.30.10.20">
    <property type="match status" value="5"/>
</dbReference>
<evidence type="ECO:0000256" key="3">
    <source>
        <dbReference type="ARBA" id="ARBA00022679"/>
    </source>
</evidence>
<feature type="domain" description="PASTA" evidence="13">
    <location>
        <begin position="413"/>
        <end position="479"/>
    </location>
</feature>
<evidence type="ECO:0000256" key="11">
    <source>
        <dbReference type="SAM" id="Phobius"/>
    </source>
</evidence>
<dbReference type="Pfam" id="PF03793">
    <property type="entry name" value="PASTA"/>
    <property type="match status" value="5"/>
</dbReference>
<dbReference type="PROSITE" id="PS00108">
    <property type="entry name" value="PROTEIN_KINASE_ST"/>
    <property type="match status" value="1"/>
</dbReference>
<dbReference type="PANTHER" id="PTHR43289:SF6">
    <property type="entry name" value="SERINE_THREONINE-PROTEIN KINASE NEKL-3"/>
    <property type="match status" value="1"/>
</dbReference>
<feature type="compositionally biased region" description="Basic and acidic residues" evidence="10">
    <location>
        <begin position="716"/>
        <end position="729"/>
    </location>
</feature>
<feature type="compositionally biased region" description="Polar residues" evidence="10">
    <location>
        <begin position="730"/>
        <end position="740"/>
    </location>
</feature>
<keyword evidence="6 14" id="KW-0418">Kinase</keyword>
<evidence type="ECO:0000313" key="14">
    <source>
        <dbReference type="EMBL" id="RNE49772.1"/>
    </source>
</evidence>
<dbReference type="FunFam" id="3.30.200.20:FF:000035">
    <property type="entry name" value="Serine/threonine protein kinase Stk1"/>
    <property type="match status" value="1"/>
</dbReference>
<feature type="domain" description="Protein kinase" evidence="12">
    <location>
        <begin position="14"/>
        <end position="281"/>
    </location>
</feature>
<proteinExistence type="predicted"/>
<evidence type="ECO:0000259" key="13">
    <source>
        <dbReference type="PROSITE" id="PS51178"/>
    </source>
</evidence>
<dbReference type="RefSeq" id="WP_123047818.1">
    <property type="nucleotide sequence ID" value="NZ_PTJO01000003.1"/>
</dbReference>
<comment type="catalytic activity">
    <reaction evidence="8">
        <text>L-threonyl-[protein] + ATP = O-phospho-L-threonyl-[protein] + ADP + H(+)</text>
        <dbReference type="Rhea" id="RHEA:46608"/>
        <dbReference type="Rhea" id="RHEA-COMP:11060"/>
        <dbReference type="Rhea" id="RHEA-COMP:11605"/>
        <dbReference type="ChEBI" id="CHEBI:15378"/>
        <dbReference type="ChEBI" id="CHEBI:30013"/>
        <dbReference type="ChEBI" id="CHEBI:30616"/>
        <dbReference type="ChEBI" id="CHEBI:61977"/>
        <dbReference type="ChEBI" id="CHEBI:456216"/>
        <dbReference type="EC" id="2.7.11.1"/>
    </reaction>
</comment>
<keyword evidence="11" id="KW-0472">Membrane</keyword>
<dbReference type="GO" id="GO:0045717">
    <property type="term" value="P:negative regulation of fatty acid biosynthetic process"/>
    <property type="evidence" value="ECO:0007669"/>
    <property type="project" value="UniProtKB-ARBA"/>
</dbReference>
<evidence type="ECO:0000256" key="4">
    <source>
        <dbReference type="ARBA" id="ARBA00022737"/>
    </source>
</evidence>
<evidence type="ECO:0000256" key="1">
    <source>
        <dbReference type="ARBA" id="ARBA00012513"/>
    </source>
</evidence>
<feature type="region of interest" description="Disordered" evidence="10">
    <location>
        <begin position="716"/>
        <end position="740"/>
    </location>
</feature>
<dbReference type="InterPro" id="IPR005543">
    <property type="entry name" value="PASTA_dom"/>
</dbReference>
<dbReference type="Gene3D" id="1.10.510.10">
    <property type="entry name" value="Transferase(Phosphotransferase) domain 1"/>
    <property type="match status" value="1"/>
</dbReference>
<dbReference type="EMBL" id="PTJO01000003">
    <property type="protein sequence ID" value="RNE49772.1"/>
    <property type="molecule type" value="Genomic_DNA"/>
</dbReference>
<dbReference type="InterPro" id="IPR011009">
    <property type="entry name" value="Kinase-like_dom_sf"/>
</dbReference>
<dbReference type="SMART" id="SM00220">
    <property type="entry name" value="S_TKc"/>
    <property type="match status" value="1"/>
</dbReference>
<evidence type="ECO:0000256" key="5">
    <source>
        <dbReference type="ARBA" id="ARBA00022741"/>
    </source>
</evidence>
<dbReference type="InterPro" id="IPR008271">
    <property type="entry name" value="Ser/Thr_kinase_AS"/>
</dbReference>
<organism evidence="14 15">
    <name type="scientific">Corynebacterium alimapuense</name>
    <dbReference type="NCBI Taxonomy" id="1576874"/>
    <lineage>
        <taxon>Bacteria</taxon>
        <taxon>Bacillati</taxon>
        <taxon>Actinomycetota</taxon>
        <taxon>Actinomycetes</taxon>
        <taxon>Mycobacteriales</taxon>
        <taxon>Corynebacteriaceae</taxon>
        <taxon>Corynebacterium</taxon>
    </lineage>
</organism>
<keyword evidence="15" id="KW-1185">Reference proteome</keyword>
<dbReference type="AlphaFoldDB" id="A0A3M8KB67"/>
<evidence type="ECO:0000256" key="2">
    <source>
        <dbReference type="ARBA" id="ARBA00022527"/>
    </source>
</evidence>
<name>A0A3M8KB67_9CORY</name>
<comment type="catalytic activity">
    <reaction evidence="9">
        <text>L-seryl-[protein] + ATP = O-phospho-L-seryl-[protein] + ADP + H(+)</text>
        <dbReference type="Rhea" id="RHEA:17989"/>
        <dbReference type="Rhea" id="RHEA-COMP:9863"/>
        <dbReference type="Rhea" id="RHEA-COMP:11604"/>
        <dbReference type="ChEBI" id="CHEBI:15378"/>
        <dbReference type="ChEBI" id="CHEBI:29999"/>
        <dbReference type="ChEBI" id="CHEBI:30616"/>
        <dbReference type="ChEBI" id="CHEBI:83421"/>
        <dbReference type="ChEBI" id="CHEBI:456216"/>
        <dbReference type="EC" id="2.7.11.1"/>
    </reaction>
</comment>
<dbReference type="Pfam" id="PF00069">
    <property type="entry name" value="Pkinase"/>
    <property type="match status" value="1"/>
</dbReference>
<evidence type="ECO:0000256" key="9">
    <source>
        <dbReference type="ARBA" id="ARBA00048679"/>
    </source>
</evidence>
<dbReference type="EC" id="2.7.11.1" evidence="1"/>
<gene>
    <name evidence="14" type="primary">pknB</name>
    <name evidence="14" type="ORF">C5L39_03880</name>
</gene>
<keyword evidence="11" id="KW-0812">Transmembrane</keyword>
<dbReference type="GO" id="GO:0005524">
    <property type="term" value="F:ATP binding"/>
    <property type="evidence" value="ECO:0007669"/>
    <property type="project" value="UniProtKB-KW"/>
</dbReference>
<dbReference type="OrthoDB" id="9762169at2"/>
<accession>A0A3M8KB67</accession>
<feature type="region of interest" description="Disordered" evidence="10">
    <location>
        <begin position="355"/>
        <end position="383"/>
    </location>
</feature>
<comment type="caution">
    <text evidence="14">The sequence shown here is derived from an EMBL/GenBank/DDBJ whole genome shotgun (WGS) entry which is preliminary data.</text>
</comment>
<dbReference type="SMART" id="SM00740">
    <property type="entry name" value="PASTA"/>
    <property type="match status" value="5"/>
</dbReference>
<dbReference type="InterPro" id="IPR000719">
    <property type="entry name" value="Prot_kinase_dom"/>
</dbReference>
<sequence length="740" mass="77986">MIQLSVGDVLEDRYRIDHPIARGGMSTVYRCVDLRLGRAVAVKVMDHRYVSDPVFRQRFRREARAMGQLAHPNLVNVYDFSSDGNQLFLVMELITGGTLRELLAERGPMPPHAATSVLASVLTGLSAVHAVGLVHRDIKPDNVLINHDHRVKLADFGLVRVSSSSSPSSQQIIGTVAYLSPEQVDGSEITPASDVYSAGLVLFELLTGDTPFSGETPLDHAFSRLDEVVPAPGSMISGIPPLIDALVATATALDPRDRFADAGEFLAAVEDVASELRLPAFTVPVPENSAANRAAAVPTDITDLVGPATGVIDLPAADISADPPQSRETIMLEAEDSPETGSPLPYAVAPTQLQQPEGTAPAEPVVDSRQAPAPSTPNDPPLTNRSQAGLIIWLLLVVLITVSVAIGGWWFGSGRYGEIPQVLGMDSIEAVAVMEDAGFTPATRTVYSDEIPAEQIAGTDPEIGDRLVRGQEVTVLVSQGQPTVPSAEGMDILAFQEAASERTLDVVTGDPIYSANVPEGAVARTTPSGGDTAPIGSTVTVQLSRGPEPVQVPNLVGVDLAEAQTRLGTLGLNVTRIQREFDEDAGVNEVIDVSPPTGTMLTRGNEITLVVNNALEVPDVIGLDYEAATAAIKAAGFSVSDVERTGTEPEASGNTVLATSPSAGETVALGDTKMELSLPRYVLVPDLEGMTGAQANTALEDIGLETNLKSSQLEKIVTDQRPESGDDTRAGSTVRLSLED</sequence>
<dbReference type="GO" id="GO:0004674">
    <property type="term" value="F:protein serine/threonine kinase activity"/>
    <property type="evidence" value="ECO:0007669"/>
    <property type="project" value="UniProtKB-KW"/>
</dbReference>
<feature type="domain" description="PASTA" evidence="13">
    <location>
        <begin position="614"/>
        <end position="677"/>
    </location>
</feature>
<evidence type="ECO:0000256" key="7">
    <source>
        <dbReference type="ARBA" id="ARBA00022840"/>
    </source>
</evidence>
<dbReference type="PANTHER" id="PTHR43289">
    <property type="entry name" value="MITOGEN-ACTIVATED PROTEIN KINASE KINASE KINASE 20-RELATED"/>
    <property type="match status" value="1"/>
</dbReference>
<dbReference type="Proteomes" id="UP000266975">
    <property type="component" value="Unassembled WGS sequence"/>
</dbReference>
<keyword evidence="3" id="KW-0808">Transferase</keyword>
<dbReference type="FunFam" id="1.10.510.10:FF:000021">
    <property type="entry name" value="Serine/threonine protein kinase"/>
    <property type="match status" value="1"/>
</dbReference>
<evidence type="ECO:0000259" key="12">
    <source>
        <dbReference type="PROSITE" id="PS50011"/>
    </source>
</evidence>